<evidence type="ECO:0008006" key="8">
    <source>
        <dbReference type="Google" id="ProtNLM"/>
    </source>
</evidence>
<gene>
    <name evidence="6" type="ORF">AMTR_s00056p00134270</name>
</gene>
<organism evidence="6 7">
    <name type="scientific">Amborella trichopoda</name>
    <dbReference type="NCBI Taxonomy" id="13333"/>
    <lineage>
        <taxon>Eukaryota</taxon>
        <taxon>Viridiplantae</taxon>
        <taxon>Streptophyta</taxon>
        <taxon>Embryophyta</taxon>
        <taxon>Tracheophyta</taxon>
        <taxon>Spermatophyta</taxon>
        <taxon>Magnoliopsida</taxon>
        <taxon>Amborellales</taxon>
        <taxon>Amborellaceae</taxon>
        <taxon>Amborella</taxon>
    </lineage>
</organism>
<dbReference type="Gene3D" id="3.40.50.720">
    <property type="entry name" value="NAD(P)-binding Rossmann-like Domain"/>
    <property type="match status" value="1"/>
</dbReference>
<feature type="domain" description="6-phosphogluconate dehydrogenase NADP-binding" evidence="4">
    <location>
        <begin position="24"/>
        <end position="179"/>
    </location>
</feature>
<keyword evidence="7" id="KW-1185">Reference proteome</keyword>
<dbReference type="AlphaFoldDB" id="U5CPR4"/>
<evidence type="ECO:0000256" key="3">
    <source>
        <dbReference type="PIRSR" id="PIRSR000103-1"/>
    </source>
</evidence>
<dbReference type="PANTHER" id="PTHR43060:SF15">
    <property type="entry name" value="3-HYDROXYISOBUTYRATE DEHYDROGENASE-LIKE 1, MITOCHONDRIAL-RELATED"/>
    <property type="match status" value="1"/>
</dbReference>
<proteinExistence type="predicted"/>
<dbReference type="GO" id="GO:0016491">
    <property type="term" value="F:oxidoreductase activity"/>
    <property type="evidence" value="ECO:0007669"/>
    <property type="project" value="UniProtKB-KW"/>
</dbReference>
<reference evidence="7" key="1">
    <citation type="journal article" date="2013" name="Science">
        <title>The Amborella genome and the evolution of flowering plants.</title>
        <authorList>
            <consortium name="Amborella Genome Project"/>
        </authorList>
    </citation>
    <scope>NUCLEOTIDE SEQUENCE [LARGE SCALE GENOMIC DNA]</scope>
</reference>
<dbReference type="GO" id="GO:0051287">
    <property type="term" value="F:NAD binding"/>
    <property type="evidence" value="ECO:0007669"/>
    <property type="project" value="InterPro"/>
</dbReference>
<sequence length="314" mass="32423">MATPRSQPPSTAAPLSPIEPGRTRIGWIGTGIMGASMCTRILAAGFSVTVFNRTAAKAQPLVALGANYGQSPADVAAASDVLFTMLALPSDVRSALLDTALPNLPQNSVSVDMTTSEPALALEIASFAAARGCVALDCPVSGGDTGARNGTLAIFAGGDETQIHRLGPLFKCLGTVHYMGGPGLGQQAKLGNQVAIASTMVGMVESLIYAHKAGLHLGTFVRAIAGGAAGSRSLELHGSRVLRRDMEPGFIVEHFVKDLGIALRECERMAVSLPGLALAQQLYVSLKANGEGRLGTQALVLALERVNNTRLSGP</sequence>
<dbReference type="STRING" id="13333.U5CPR4"/>
<evidence type="ECO:0000313" key="6">
    <source>
        <dbReference type="EMBL" id="ERN15156.1"/>
    </source>
</evidence>
<dbReference type="PANTHER" id="PTHR43060">
    <property type="entry name" value="3-HYDROXYISOBUTYRATE DEHYDROGENASE-LIKE 1, MITOCHONDRIAL-RELATED"/>
    <property type="match status" value="1"/>
</dbReference>
<name>U5CPR4_AMBTC</name>
<dbReference type="InterPro" id="IPR006115">
    <property type="entry name" value="6PGDH_NADP-bd"/>
</dbReference>
<feature type="active site" evidence="3">
    <location>
        <position position="189"/>
    </location>
</feature>
<dbReference type="InterPro" id="IPR013328">
    <property type="entry name" value="6PGD_dom2"/>
</dbReference>
<evidence type="ECO:0000313" key="7">
    <source>
        <dbReference type="Proteomes" id="UP000017836"/>
    </source>
</evidence>
<evidence type="ECO:0000259" key="4">
    <source>
        <dbReference type="Pfam" id="PF03446"/>
    </source>
</evidence>
<dbReference type="OMA" id="QFYADVQ"/>
<keyword evidence="2" id="KW-0520">NAD</keyword>
<dbReference type="Pfam" id="PF14833">
    <property type="entry name" value="NAD_binding_11"/>
    <property type="match status" value="1"/>
</dbReference>
<feature type="domain" description="3-hydroxyisobutyrate dehydrogenase-like NAD-binding" evidence="5">
    <location>
        <begin position="183"/>
        <end position="300"/>
    </location>
</feature>
<protein>
    <recommendedName>
        <fullName evidence="8">6-phosphogluconate dehydrogenase NADP-binding domain-containing protein</fullName>
    </recommendedName>
</protein>
<dbReference type="InterPro" id="IPR036291">
    <property type="entry name" value="NAD(P)-bd_dom_sf"/>
</dbReference>
<evidence type="ECO:0000256" key="1">
    <source>
        <dbReference type="ARBA" id="ARBA00023002"/>
    </source>
</evidence>
<dbReference type="Gramene" id="ERN15156">
    <property type="protein sequence ID" value="ERN15156"/>
    <property type="gene ID" value="AMTR_s00056p00134270"/>
</dbReference>
<dbReference type="Pfam" id="PF03446">
    <property type="entry name" value="NAD_binding_2"/>
    <property type="match status" value="1"/>
</dbReference>
<dbReference type="InterPro" id="IPR008927">
    <property type="entry name" value="6-PGluconate_DH-like_C_sf"/>
</dbReference>
<dbReference type="GO" id="GO:0050661">
    <property type="term" value="F:NADP binding"/>
    <property type="evidence" value="ECO:0007669"/>
    <property type="project" value="InterPro"/>
</dbReference>
<dbReference type="EMBL" id="KI392510">
    <property type="protein sequence ID" value="ERN15156.1"/>
    <property type="molecule type" value="Genomic_DNA"/>
</dbReference>
<evidence type="ECO:0000256" key="2">
    <source>
        <dbReference type="ARBA" id="ARBA00023027"/>
    </source>
</evidence>
<dbReference type="SUPFAM" id="SSF48179">
    <property type="entry name" value="6-phosphogluconate dehydrogenase C-terminal domain-like"/>
    <property type="match status" value="1"/>
</dbReference>
<dbReference type="eggNOG" id="KOG0409">
    <property type="taxonomic scope" value="Eukaryota"/>
</dbReference>
<dbReference type="Proteomes" id="UP000017836">
    <property type="component" value="Unassembled WGS sequence"/>
</dbReference>
<dbReference type="InterPro" id="IPR015815">
    <property type="entry name" value="HIBADH-related"/>
</dbReference>
<accession>U5CPR4</accession>
<dbReference type="Gene3D" id="1.10.1040.10">
    <property type="entry name" value="N-(1-d-carboxylethyl)-l-norvaline Dehydrogenase, domain 2"/>
    <property type="match status" value="1"/>
</dbReference>
<dbReference type="SUPFAM" id="SSF51735">
    <property type="entry name" value="NAD(P)-binding Rossmann-fold domains"/>
    <property type="match status" value="1"/>
</dbReference>
<keyword evidence="1" id="KW-0560">Oxidoreductase</keyword>
<dbReference type="PIRSF" id="PIRSF000103">
    <property type="entry name" value="HIBADH"/>
    <property type="match status" value="1"/>
</dbReference>
<dbReference type="InterPro" id="IPR029154">
    <property type="entry name" value="HIBADH-like_NADP-bd"/>
</dbReference>
<dbReference type="HOGENOM" id="CLU_035117_1_0_1"/>
<evidence type="ECO:0000259" key="5">
    <source>
        <dbReference type="Pfam" id="PF14833"/>
    </source>
</evidence>